<dbReference type="PROSITE" id="PS50192">
    <property type="entry name" value="T_SNARE"/>
    <property type="match status" value="1"/>
</dbReference>
<feature type="region of interest" description="Disordered" evidence="9">
    <location>
        <begin position="1"/>
        <end position="39"/>
    </location>
</feature>
<keyword evidence="2" id="KW-0813">Transport</keyword>
<keyword evidence="6" id="KW-0333">Golgi apparatus</keyword>
<evidence type="ECO:0000256" key="7">
    <source>
        <dbReference type="ARBA" id="ARBA00023136"/>
    </source>
</evidence>
<dbReference type="CDD" id="cd15853">
    <property type="entry name" value="SNARE_Bet1"/>
    <property type="match status" value="1"/>
</dbReference>
<evidence type="ECO:0000256" key="9">
    <source>
        <dbReference type="SAM" id="MobiDB-lite"/>
    </source>
</evidence>
<proteinExistence type="predicted"/>
<dbReference type="GO" id="GO:0000139">
    <property type="term" value="C:Golgi membrane"/>
    <property type="evidence" value="ECO:0007669"/>
    <property type="project" value="UniProtKB-SubCell"/>
</dbReference>
<dbReference type="PANTHER" id="PTHR12791">
    <property type="entry name" value="GOLGI SNARE BET1-RELATED"/>
    <property type="match status" value="1"/>
</dbReference>
<keyword evidence="5 10" id="KW-1133">Transmembrane helix</keyword>
<evidence type="ECO:0000256" key="5">
    <source>
        <dbReference type="ARBA" id="ARBA00022989"/>
    </source>
</evidence>
<evidence type="ECO:0000256" key="8">
    <source>
        <dbReference type="ARBA" id="ARBA00046280"/>
    </source>
</evidence>
<dbReference type="SUPFAM" id="SSF58038">
    <property type="entry name" value="SNARE fusion complex"/>
    <property type="match status" value="1"/>
</dbReference>
<name>A0A7S3DRB5_9STRA</name>
<feature type="compositionally biased region" description="Low complexity" evidence="9">
    <location>
        <begin position="1"/>
        <end position="16"/>
    </location>
</feature>
<evidence type="ECO:0000256" key="2">
    <source>
        <dbReference type="ARBA" id="ARBA00022448"/>
    </source>
</evidence>
<keyword evidence="7 10" id="KW-0472">Membrane</keyword>
<gene>
    <name evidence="12" type="ORF">APAL1065_LOCUS14838</name>
</gene>
<keyword evidence="3 10" id="KW-0812">Transmembrane</keyword>
<sequence>MSTPMRQRNNGNMYGRRNNDIEGGPNRRGGGGLSSGEANAGILESQNNEYIDELSDQVARLKGLTIDIGNEVKEQNSLLDGMGDGFSNVGDMLSNSLGRIGTMLESTGTKHMLYMVTFCVVVICTLWWLMSSSK</sequence>
<keyword evidence="4" id="KW-0653">Protein transport</keyword>
<dbReference type="Gene3D" id="1.20.5.110">
    <property type="match status" value="1"/>
</dbReference>
<evidence type="ECO:0000256" key="4">
    <source>
        <dbReference type="ARBA" id="ARBA00022927"/>
    </source>
</evidence>
<evidence type="ECO:0000313" key="12">
    <source>
        <dbReference type="EMBL" id="CAD9972097.1"/>
    </source>
</evidence>
<evidence type="ECO:0000256" key="6">
    <source>
        <dbReference type="ARBA" id="ARBA00023034"/>
    </source>
</evidence>
<comment type="subcellular location">
    <subcellularLocation>
        <location evidence="8">Endomembrane system</location>
        <topology evidence="8">Single-pass type IV membrane protein</topology>
    </subcellularLocation>
    <subcellularLocation>
        <location evidence="1">Golgi apparatus membrane</location>
    </subcellularLocation>
</comment>
<evidence type="ECO:0000256" key="3">
    <source>
        <dbReference type="ARBA" id="ARBA00022692"/>
    </source>
</evidence>
<accession>A0A7S3DRB5</accession>
<dbReference type="InterPro" id="IPR039899">
    <property type="entry name" value="BET1_SNARE"/>
</dbReference>
<protein>
    <recommendedName>
        <fullName evidence="11">t-SNARE coiled-coil homology domain-containing protein</fullName>
    </recommendedName>
</protein>
<feature type="domain" description="T-SNARE coiled-coil homology" evidence="11">
    <location>
        <begin position="41"/>
        <end position="103"/>
    </location>
</feature>
<dbReference type="GO" id="GO:0015031">
    <property type="term" value="P:protein transport"/>
    <property type="evidence" value="ECO:0007669"/>
    <property type="project" value="UniProtKB-KW"/>
</dbReference>
<feature type="transmembrane region" description="Helical" evidence="10">
    <location>
        <begin position="112"/>
        <end position="130"/>
    </location>
</feature>
<evidence type="ECO:0000256" key="10">
    <source>
        <dbReference type="SAM" id="Phobius"/>
    </source>
</evidence>
<dbReference type="EMBL" id="HBHT01022134">
    <property type="protein sequence ID" value="CAD9972097.1"/>
    <property type="molecule type" value="Transcribed_RNA"/>
</dbReference>
<organism evidence="12">
    <name type="scientific">Entomoneis paludosa</name>
    <dbReference type="NCBI Taxonomy" id="265537"/>
    <lineage>
        <taxon>Eukaryota</taxon>
        <taxon>Sar</taxon>
        <taxon>Stramenopiles</taxon>
        <taxon>Ochrophyta</taxon>
        <taxon>Bacillariophyta</taxon>
        <taxon>Bacillariophyceae</taxon>
        <taxon>Bacillariophycidae</taxon>
        <taxon>Entomoneidaceae</taxon>
        <taxon>Entomoneis</taxon>
    </lineage>
</organism>
<dbReference type="AlphaFoldDB" id="A0A7S3DRB5"/>
<reference evidence="12" key="1">
    <citation type="submission" date="2021-01" db="EMBL/GenBank/DDBJ databases">
        <authorList>
            <person name="Corre E."/>
            <person name="Pelletier E."/>
            <person name="Niang G."/>
            <person name="Scheremetjew M."/>
            <person name="Finn R."/>
            <person name="Kale V."/>
            <person name="Holt S."/>
            <person name="Cochrane G."/>
            <person name="Meng A."/>
            <person name="Brown T."/>
            <person name="Cohen L."/>
        </authorList>
    </citation>
    <scope>NUCLEOTIDE SEQUENCE</scope>
    <source>
        <strain evidence="12">CCMP125</strain>
    </source>
</reference>
<dbReference type="InterPro" id="IPR000727">
    <property type="entry name" value="T_SNARE_dom"/>
</dbReference>
<evidence type="ECO:0000256" key="1">
    <source>
        <dbReference type="ARBA" id="ARBA00004394"/>
    </source>
</evidence>
<evidence type="ECO:0000259" key="11">
    <source>
        <dbReference type="PROSITE" id="PS50192"/>
    </source>
</evidence>